<evidence type="ECO:0000256" key="2">
    <source>
        <dbReference type="ARBA" id="ARBA00009820"/>
    </source>
</evidence>
<dbReference type="Proteomes" id="UP001239782">
    <property type="component" value="Chromosome"/>
</dbReference>
<dbReference type="PANTHER" id="PTHR36842:SF1">
    <property type="entry name" value="PROTEIN TOLB"/>
    <property type="match status" value="1"/>
</dbReference>
<name>A0AA51X834_9GAMM</name>
<dbReference type="SUPFAM" id="SSF52964">
    <property type="entry name" value="TolB, N-terminal domain"/>
    <property type="match status" value="1"/>
</dbReference>
<dbReference type="AlphaFoldDB" id="A0AA51X834"/>
<keyword evidence="5" id="KW-0131">Cell cycle</keyword>
<dbReference type="Gene3D" id="3.40.50.10070">
    <property type="entry name" value="TolB, N-terminal domain"/>
    <property type="match status" value="1"/>
</dbReference>
<comment type="subcellular location">
    <subcellularLocation>
        <location evidence="1 5">Periplasm</location>
    </subcellularLocation>
</comment>
<dbReference type="Pfam" id="PF04052">
    <property type="entry name" value="TolB_N"/>
    <property type="match status" value="1"/>
</dbReference>
<feature type="signal peptide" evidence="5">
    <location>
        <begin position="1"/>
        <end position="19"/>
    </location>
</feature>
<evidence type="ECO:0000256" key="1">
    <source>
        <dbReference type="ARBA" id="ARBA00004418"/>
    </source>
</evidence>
<dbReference type="RefSeq" id="WP_309204088.1">
    <property type="nucleotide sequence ID" value="NZ_CP133548.1"/>
</dbReference>
<dbReference type="InterPro" id="IPR014167">
    <property type="entry name" value="Tol-Pal_TolB"/>
</dbReference>
<dbReference type="SUPFAM" id="SSF69304">
    <property type="entry name" value="Tricorn protease N-terminal domain"/>
    <property type="match status" value="1"/>
</dbReference>
<evidence type="ECO:0000256" key="4">
    <source>
        <dbReference type="ARBA" id="ARBA00022764"/>
    </source>
</evidence>
<evidence type="ECO:0000259" key="6">
    <source>
        <dbReference type="Pfam" id="PF04052"/>
    </source>
</evidence>
<keyword evidence="4 5" id="KW-0574">Periplasm</keyword>
<evidence type="ECO:0000313" key="8">
    <source>
        <dbReference type="Proteomes" id="UP001239782"/>
    </source>
</evidence>
<feature type="domain" description="TolB N-terminal" evidence="6">
    <location>
        <begin position="24"/>
        <end position="127"/>
    </location>
</feature>
<gene>
    <name evidence="5 7" type="primary">tolB</name>
    <name evidence="7" type="ORF">Q9312_08105</name>
</gene>
<dbReference type="Gene3D" id="2.120.10.30">
    <property type="entry name" value="TolB, C-terminal domain"/>
    <property type="match status" value="1"/>
</dbReference>
<dbReference type="KEGG" id="plei:Q9312_08105"/>
<evidence type="ECO:0000256" key="3">
    <source>
        <dbReference type="ARBA" id="ARBA00022729"/>
    </source>
</evidence>
<dbReference type="GO" id="GO:0042597">
    <property type="term" value="C:periplasmic space"/>
    <property type="evidence" value="ECO:0007669"/>
    <property type="project" value="UniProtKB-SubCell"/>
</dbReference>
<organism evidence="7 8">
    <name type="scientific">Pleionea litopenaei</name>
    <dbReference type="NCBI Taxonomy" id="3070815"/>
    <lineage>
        <taxon>Bacteria</taxon>
        <taxon>Pseudomonadati</taxon>
        <taxon>Pseudomonadota</taxon>
        <taxon>Gammaproteobacteria</taxon>
        <taxon>Oceanospirillales</taxon>
        <taxon>Pleioneaceae</taxon>
        <taxon>Pleionea</taxon>
    </lineage>
</organism>
<keyword evidence="5" id="KW-0132">Cell division</keyword>
<accession>A0AA51X834</accession>
<dbReference type="Pfam" id="PF07676">
    <property type="entry name" value="PD40"/>
    <property type="match status" value="4"/>
</dbReference>
<dbReference type="EMBL" id="CP133548">
    <property type="protein sequence ID" value="WMS88868.1"/>
    <property type="molecule type" value="Genomic_DNA"/>
</dbReference>
<dbReference type="GO" id="GO:0017038">
    <property type="term" value="P:protein import"/>
    <property type="evidence" value="ECO:0007669"/>
    <property type="project" value="InterPro"/>
</dbReference>
<protein>
    <recommendedName>
        <fullName evidence="5">Tol-Pal system protein TolB</fullName>
    </recommendedName>
</protein>
<dbReference type="InterPro" id="IPR011659">
    <property type="entry name" value="WD40"/>
</dbReference>
<keyword evidence="3 5" id="KW-0732">Signal</keyword>
<comment type="subunit">
    <text evidence="5">The Tol-Pal system is composed of five core proteins: the inner membrane proteins TolA, TolQ and TolR, the periplasmic protein TolB and the outer membrane protein Pal. They form a network linking the inner and outer membranes and the peptidoglycan layer.</text>
</comment>
<evidence type="ECO:0000256" key="5">
    <source>
        <dbReference type="HAMAP-Rule" id="MF_00671"/>
    </source>
</evidence>
<feature type="chain" id="PRO_5041495247" description="Tol-Pal system protein TolB" evidence="5">
    <location>
        <begin position="20"/>
        <end position="447"/>
    </location>
</feature>
<dbReference type="GO" id="GO:0051301">
    <property type="term" value="P:cell division"/>
    <property type="evidence" value="ECO:0007669"/>
    <property type="project" value="UniProtKB-UniRule"/>
</dbReference>
<dbReference type="NCBIfam" id="TIGR02800">
    <property type="entry name" value="propeller_TolB"/>
    <property type="match status" value="1"/>
</dbReference>
<proteinExistence type="inferred from homology"/>
<dbReference type="InterPro" id="IPR011042">
    <property type="entry name" value="6-blade_b-propeller_TolB-like"/>
</dbReference>
<comment type="function">
    <text evidence="5">Part of the Tol-Pal system, which plays a role in outer membrane invagination during cell division and is important for maintaining outer membrane integrity.</text>
</comment>
<keyword evidence="8" id="KW-1185">Reference proteome</keyword>
<evidence type="ECO:0000313" key="7">
    <source>
        <dbReference type="EMBL" id="WMS88868.1"/>
    </source>
</evidence>
<reference evidence="7 8" key="1">
    <citation type="submission" date="2023-08" db="EMBL/GenBank/DDBJ databases">
        <title>Pleionea litopenaei sp. nov., isolated from stomach of juvenile Litopenaeus vannamei.</title>
        <authorList>
            <person name="Rho A.M."/>
            <person name="Hwang C.Y."/>
        </authorList>
    </citation>
    <scope>NUCLEOTIDE SEQUENCE [LARGE SCALE GENOMIC DNA]</scope>
    <source>
        <strain evidence="7 8">HL-JVS1</strain>
    </source>
</reference>
<dbReference type="PANTHER" id="PTHR36842">
    <property type="entry name" value="PROTEIN TOLB HOMOLOG"/>
    <property type="match status" value="1"/>
</dbReference>
<sequence precursor="true">MMKKLAILFSVLVLSAARADINFDIIIEDGMSFARPVAVVPFNYSGVSGKPPHDMSAIIAADLRRSGRFNPMPFNEMPELPTSYEQVSIQQWKEKGIEAVVVGSVEEVTPGQFSVKYQLIDVFKPQQRVEGGELVSNSDFLLLNNSGSAGTQNFRFYSHQVADNIYEALTGVKGAFATRVAYVTVDRSKSRPFQLYIADSDGHNAESLYTSEEAIMSPTWSPDGKAIAYVSFENGRSEIYLQQIYTGQRTMIAAFPGINSAPVFSPDGRKLALTLSKDGNAEIYILDLTTRQYRRLTNTGPNVIDTEPEFSPDGQWILFTSDRGLRPQIYRVSVRGGRPERVTFEGEYNASAAYTPDGKSIILVNRTNGVYHIAKQDIETGTMQILTDTLLDESPSLAPNGTMVIYATIHNGRQVLAQVSTDGRFKVRLPAKQGEVKAPAWSPFLIQ</sequence>
<dbReference type="HAMAP" id="MF_00671">
    <property type="entry name" value="TolB"/>
    <property type="match status" value="1"/>
</dbReference>
<comment type="similarity">
    <text evidence="2 5">Belongs to the TolB family.</text>
</comment>
<dbReference type="InterPro" id="IPR007195">
    <property type="entry name" value="TolB_N"/>
</dbReference>